<keyword evidence="6" id="KW-1185">Reference proteome</keyword>
<sequence>MLMHSIEPFLLPASLSKRSRALPLEAKSLDDGGFEGYASLFNREDLGHDIIAPGAFRESLLGRGAARIKMLFQHDPAEPIGVWDEIREDARGLYVRGRLMTAVAKAREVLALMRAGALDGLSIGFKAVKARRDAATGVRRLEKVDLWEISVVTFPMLPGARVESVKTRPFAMAAPTEREFERWLTRDAGLTRMEARAVLRSGFHGLKALRDAGRTFDDDAVLASRFRDAARLMQAM</sequence>
<dbReference type="InterPro" id="IPR054613">
    <property type="entry name" value="Peptidase_S78_dom"/>
</dbReference>
<dbReference type="KEGG" id="hdt:HYPDE_32118"/>
<evidence type="ECO:0000313" key="6">
    <source>
        <dbReference type="Proteomes" id="UP000005952"/>
    </source>
</evidence>
<dbReference type="Proteomes" id="UP000005952">
    <property type="component" value="Chromosome"/>
</dbReference>
<dbReference type="EMBL" id="CP005587">
    <property type="protein sequence ID" value="AGK58098.1"/>
    <property type="molecule type" value="Genomic_DNA"/>
</dbReference>
<feature type="domain" description="Prohead serine protease" evidence="4">
    <location>
        <begin position="26"/>
        <end position="167"/>
    </location>
</feature>
<evidence type="ECO:0000256" key="3">
    <source>
        <dbReference type="ARBA" id="ARBA00022801"/>
    </source>
</evidence>
<dbReference type="GO" id="GO:0006508">
    <property type="term" value="P:proteolysis"/>
    <property type="evidence" value="ECO:0007669"/>
    <property type="project" value="UniProtKB-KW"/>
</dbReference>
<accession>N0B532</accession>
<organism evidence="5 6">
    <name type="scientific">Hyphomicrobium denitrificans 1NES1</name>
    <dbReference type="NCBI Taxonomy" id="670307"/>
    <lineage>
        <taxon>Bacteria</taxon>
        <taxon>Pseudomonadati</taxon>
        <taxon>Pseudomonadota</taxon>
        <taxon>Alphaproteobacteria</taxon>
        <taxon>Hyphomicrobiales</taxon>
        <taxon>Hyphomicrobiaceae</taxon>
        <taxon>Hyphomicrobium</taxon>
    </lineage>
</organism>
<dbReference type="eggNOG" id="COG3740">
    <property type="taxonomic scope" value="Bacteria"/>
</dbReference>
<protein>
    <submittedName>
        <fullName evidence="5">Phage prohead protease, HK97 family protein</fullName>
    </submittedName>
</protein>
<proteinExistence type="predicted"/>
<dbReference type="InterPro" id="IPR006433">
    <property type="entry name" value="Prohead_protease"/>
</dbReference>
<evidence type="ECO:0000259" key="4">
    <source>
        <dbReference type="Pfam" id="PF04586"/>
    </source>
</evidence>
<dbReference type="Pfam" id="PF04586">
    <property type="entry name" value="Peptidase_S78"/>
    <property type="match status" value="1"/>
</dbReference>
<evidence type="ECO:0000313" key="5">
    <source>
        <dbReference type="EMBL" id="AGK58098.1"/>
    </source>
</evidence>
<dbReference type="STRING" id="670307.HYPDE_32118"/>
<name>N0B532_9HYPH</name>
<keyword evidence="3" id="KW-0378">Hydrolase</keyword>
<dbReference type="GO" id="GO:0008233">
    <property type="term" value="F:peptidase activity"/>
    <property type="evidence" value="ECO:0007669"/>
    <property type="project" value="UniProtKB-KW"/>
</dbReference>
<dbReference type="HOGENOM" id="CLU_073043_1_0_5"/>
<dbReference type="NCBIfam" id="TIGR01543">
    <property type="entry name" value="proheadase_HK97"/>
    <property type="match status" value="1"/>
</dbReference>
<reference evidence="5 6" key="1">
    <citation type="journal article" date="2013" name="Genome Announc.">
        <title>Genome sequences for three denitrifying bacterial strains isolated from a uranium- and nitrate-contaminated subsurface environment.</title>
        <authorList>
            <person name="Venkatramanan R."/>
            <person name="Prakash O."/>
            <person name="Woyke T."/>
            <person name="Chain P."/>
            <person name="Goodwin L.A."/>
            <person name="Watson D."/>
            <person name="Brooks S."/>
            <person name="Kostka J.E."/>
            <person name="Green S.J."/>
        </authorList>
    </citation>
    <scope>NUCLEOTIDE SEQUENCE [LARGE SCALE GENOMIC DNA]</scope>
    <source>
        <strain evidence="5 6">1NES1</strain>
    </source>
</reference>
<dbReference type="SUPFAM" id="SSF50789">
    <property type="entry name" value="Herpes virus serine proteinase, assemblin"/>
    <property type="match status" value="1"/>
</dbReference>
<evidence type="ECO:0000256" key="2">
    <source>
        <dbReference type="ARBA" id="ARBA00022670"/>
    </source>
</evidence>
<evidence type="ECO:0000256" key="1">
    <source>
        <dbReference type="ARBA" id="ARBA00022612"/>
    </source>
</evidence>
<keyword evidence="1" id="KW-1188">Viral release from host cell</keyword>
<gene>
    <name evidence="5" type="ORF">HYPDE_32118</name>
</gene>
<dbReference type="AlphaFoldDB" id="N0B532"/>
<keyword evidence="2 5" id="KW-0645">Protease</keyword>